<name>A0ABY4YP32_9MICO</name>
<dbReference type="RefSeq" id="WP_252591247.1">
    <property type="nucleotide sequence ID" value="NZ_CP099489.1"/>
</dbReference>
<dbReference type="Proteomes" id="UP001056455">
    <property type="component" value="Chromosome"/>
</dbReference>
<dbReference type="EMBL" id="CP099489">
    <property type="protein sequence ID" value="USQ78449.1"/>
    <property type="molecule type" value="Genomic_DNA"/>
</dbReference>
<accession>A0ABY4YP32</accession>
<organism evidence="1 2">
    <name type="scientific">Ornithinimicrobium faecis</name>
    <dbReference type="NCBI Taxonomy" id="2934158"/>
    <lineage>
        <taxon>Bacteria</taxon>
        <taxon>Bacillati</taxon>
        <taxon>Actinomycetota</taxon>
        <taxon>Actinomycetes</taxon>
        <taxon>Micrococcales</taxon>
        <taxon>Ornithinimicrobiaceae</taxon>
        <taxon>Ornithinimicrobium</taxon>
    </lineage>
</organism>
<evidence type="ECO:0000313" key="1">
    <source>
        <dbReference type="EMBL" id="USQ78449.1"/>
    </source>
</evidence>
<keyword evidence="2" id="KW-1185">Reference proteome</keyword>
<protein>
    <recommendedName>
        <fullName evidence="3">Polyketide cyclase / dehydrase and lipid transport</fullName>
    </recommendedName>
</protein>
<evidence type="ECO:0008006" key="3">
    <source>
        <dbReference type="Google" id="ProtNLM"/>
    </source>
</evidence>
<gene>
    <name evidence="1" type="ORF">NF556_12450</name>
</gene>
<proteinExistence type="predicted"/>
<reference evidence="1" key="1">
    <citation type="submission" date="2022-06" db="EMBL/GenBank/DDBJ databases">
        <title>Ornithinimicrobium HY1793.</title>
        <authorList>
            <person name="Huang Y."/>
        </authorList>
    </citation>
    <scope>NUCLEOTIDE SEQUENCE</scope>
    <source>
        <strain evidence="1">HY1793</strain>
    </source>
</reference>
<evidence type="ECO:0000313" key="2">
    <source>
        <dbReference type="Proteomes" id="UP001056455"/>
    </source>
</evidence>
<sequence length="202" mass="22503">MWNLTRPADFPWTRPHPVWPQAIRNEHSQTMAGDTSTAQSLMATLGGPDDLIWPRDRFPAMELDRGHEIGSKGGHGSVRYRVVEATDSLVRFEVDPNSDLVGGHVLWFEDSGDGLLRWTHQLDLELTVPAPAMRLILALHDAIIEQLLVNAEARLAGREPSTRRLSPTLGAIRPAYVAAERVISRRRGGARGVTRPRVQIRS</sequence>